<name>A0ABT2W9Q9_9FLAO</name>
<proteinExistence type="predicted"/>
<dbReference type="EMBL" id="JAOTEM010000005">
    <property type="protein sequence ID" value="MCU7618931.1"/>
    <property type="molecule type" value="Genomic_DNA"/>
</dbReference>
<evidence type="ECO:0000313" key="1">
    <source>
        <dbReference type="EMBL" id="MCU7618931.1"/>
    </source>
</evidence>
<keyword evidence="2" id="KW-1185">Reference proteome</keyword>
<accession>A0ABT2W9Q9</accession>
<comment type="caution">
    <text evidence="1">The sequence shown here is derived from an EMBL/GenBank/DDBJ whole genome shotgun (WGS) entry which is preliminary data.</text>
</comment>
<sequence>MELPFYLGFREFEKNYYNNLERWFEQYNNTNEIDFLKSLAALYKPYLSYSFTGDELQADATIQVKNCFFSALENYGISFSIDQSLKHSKTKPDQVSEVKNISMMEYAQCILDKINTYFHQRRSSMKENETVLDYLNHYEIITLKEKNGYCLNYDLHQKTLPFLKAYLPHSGSTVDMSLYRNFYFSVVRIAEFIDQKLKAIEAFDQSLYSELKSEAMVKIHMRGQSFLTICN</sequence>
<organism evidence="1 2">
    <name type="scientific">Chryseobacterium edaphi</name>
    <dbReference type="NCBI Taxonomy" id="2976532"/>
    <lineage>
        <taxon>Bacteria</taxon>
        <taxon>Pseudomonadati</taxon>
        <taxon>Bacteroidota</taxon>
        <taxon>Flavobacteriia</taxon>
        <taxon>Flavobacteriales</taxon>
        <taxon>Weeksellaceae</taxon>
        <taxon>Chryseobacterium group</taxon>
        <taxon>Chryseobacterium</taxon>
    </lineage>
</organism>
<protein>
    <submittedName>
        <fullName evidence="1">Uncharacterized protein</fullName>
    </submittedName>
</protein>
<dbReference type="RefSeq" id="WP_263004496.1">
    <property type="nucleotide sequence ID" value="NZ_JAOTEM010000005.1"/>
</dbReference>
<dbReference type="Proteomes" id="UP001208649">
    <property type="component" value="Unassembled WGS sequence"/>
</dbReference>
<evidence type="ECO:0000313" key="2">
    <source>
        <dbReference type="Proteomes" id="UP001208649"/>
    </source>
</evidence>
<gene>
    <name evidence="1" type="ORF">NZ698_17270</name>
</gene>
<reference evidence="2" key="1">
    <citation type="submission" date="2023-07" db="EMBL/GenBank/DDBJ databases">
        <title>Chryseobacterium sp. strain PBS4-4 Genome sequencing and assembly.</title>
        <authorList>
            <person name="Jung Y."/>
        </authorList>
    </citation>
    <scope>NUCLEOTIDE SEQUENCE [LARGE SCALE GENOMIC DNA]</scope>
    <source>
        <strain evidence="2">PBS4-4</strain>
    </source>
</reference>